<feature type="transmembrane region" description="Helical" evidence="8">
    <location>
        <begin position="2186"/>
        <end position="2205"/>
    </location>
</feature>
<feature type="domain" description="Collagen binding" evidence="9">
    <location>
        <begin position="353"/>
        <end position="480"/>
    </location>
</feature>
<feature type="domain" description="SpaA-like prealbumin fold" evidence="10">
    <location>
        <begin position="1763"/>
        <end position="1848"/>
    </location>
</feature>
<keyword evidence="3" id="KW-0134">Cell wall</keyword>
<keyword evidence="5" id="KW-0732">Signal</keyword>
<feature type="domain" description="SpaA-like prealbumin fold" evidence="10">
    <location>
        <begin position="1963"/>
        <end position="2046"/>
    </location>
</feature>
<evidence type="ECO:0000259" key="9">
    <source>
        <dbReference type="Pfam" id="PF05737"/>
    </source>
</evidence>
<dbReference type="InterPro" id="IPR041033">
    <property type="entry name" value="SpaA_PFL_dom_1"/>
</dbReference>
<evidence type="ECO:0000313" key="12">
    <source>
        <dbReference type="EMBL" id="MDZ5757658.1"/>
    </source>
</evidence>
<dbReference type="Gene3D" id="2.60.40.1280">
    <property type="match status" value="1"/>
</dbReference>
<evidence type="ECO:0000256" key="5">
    <source>
        <dbReference type="ARBA" id="ARBA00022729"/>
    </source>
</evidence>
<dbReference type="InterPro" id="IPR008456">
    <property type="entry name" value="Collagen-bd_dom"/>
</dbReference>
<comment type="similarity">
    <text evidence="2">Belongs to the serine-aspartate repeat-containing protein (SDr) family.</text>
</comment>
<name>A0AAW9JPY9_CARML</name>
<dbReference type="InterPro" id="IPR011252">
    <property type="entry name" value="Fibrogen-bd_dom1"/>
</dbReference>
<dbReference type="Gene3D" id="2.60.40.740">
    <property type="match status" value="5"/>
</dbReference>
<dbReference type="RefSeq" id="WP_322808480.1">
    <property type="nucleotide sequence ID" value="NZ_JAVBVO010000002.1"/>
</dbReference>
<dbReference type="Proteomes" id="UP001290462">
    <property type="component" value="Unassembled WGS sequence"/>
</dbReference>
<dbReference type="Pfam" id="PF17961">
    <property type="entry name" value="Big_8"/>
    <property type="match status" value="1"/>
</dbReference>
<proteinExistence type="inferred from homology"/>
<feature type="domain" description="SpaA-like prealbumin fold" evidence="10">
    <location>
        <begin position="1664"/>
        <end position="1744"/>
    </location>
</feature>
<dbReference type="PANTHER" id="PTHR36108:SF13">
    <property type="entry name" value="COLOSSIN-B-RELATED"/>
    <property type="match status" value="1"/>
</dbReference>
<evidence type="ECO:0000256" key="8">
    <source>
        <dbReference type="SAM" id="Phobius"/>
    </source>
</evidence>
<feature type="domain" description="SpaA-like prealbumin fold" evidence="10">
    <location>
        <begin position="1570"/>
        <end position="1649"/>
    </location>
</feature>
<feature type="domain" description="SpaA-like prealbumin fold" evidence="10">
    <location>
        <begin position="1863"/>
        <end position="1945"/>
    </location>
</feature>
<comment type="caution">
    <text evidence="12">The sequence shown here is derived from an EMBL/GenBank/DDBJ whole genome shotgun (WGS) entry which is preliminary data.</text>
</comment>
<keyword evidence="8" id="KW-0472">Membrane</keyword>
<feature type="domain" description="SpaA-like prealbumin fold" evidence="10">
    <location>
        <begin position="1471"/>
        <end position="1551"/>
    </location>
</feature>
<evidence type="ECO:0000259" key="10">
    <source>
        <dbReference type="Pfam" id="PF17802"/>
    </source>
</evidence>
<dbReference type="InterPro" id="IPR013783">
    <property type="entry name" value="Ig-like_fold"/>
</dbReference>
<dbReference type="PANTHER" id="PTHR36108">
    <property type="entry name" value="COLOSSIN-B-RELATED"/>
    <property type="match status" value="1"/>
</dbReference>
<evidence type="ECO:0000256" key="6">
    <source>
        <dbReference type="ARBA" id="ARBA00023088"/>
    </source>
</evidence>
<dbReference type="Gene3D" id="2.60.40.10">
    <property type="entry name" value="Immunoglobulins"/>
    <property type="match status" value="11"/>
</dbReference>
<feature type="compositionally biased region" description="Polar residues" evidence="7">
    <location>
        <begin position="611"/>
        <end position="624"/>
    </location>
</feature>
<evidence type="ECO:0000256" key="3">
    <source>
        <dbReference type="ARBA" id="ARBA00022512"/>
    </source>
</evidence>
<feature type="domain" description="Collagen binding" evidence="9">
    <location>
        <begin position="507"/>
        <end position="616"/>
    </location>
</feature>
<gene>
    <name evidence="12" type="ORF">RAK27_03215</name>
</gene>
<feature type="region of interest" description="Disordered" evidence="7">
    <location>
        <begin position="611"/>
        <end position="630"/>
    </location>
</feature>
<protein>
    <submittedName>
        <fullName evidence="12">SpaA isopeptide-forming pilin-related protein</fullName>
    </submittedName>
</protein>
<dbReference type="InterPro" id="IPR008966">
    <property type="entry name" value="Adhesion_dom_sf"/>
</dbReference>
<feature type="domain" description="SpaA-like prealbumin fold" evidence="10">
    <location>
        <begin position="1176"/>
        <end position="1259"/>
    </location>
</feature>
<feature type="domain" description="SpaA-like prealbumin fold" evidence="10">
    <location>
        <begin position="1377"/>
        <end position="1453"/>
    </location>
</feature>
<feature type="domain" description="SpaA-like prealbumin fold" evidence="10">
    <location>
        <begin position="1277"/>
        <end position="1363"/>
    </location>
</feature>
<feature type="domain" description="SpaA-like prealbumin fold" evidence="10">
    <location>
        <begin position="2063"/>
        <end position="2142"/>
    </location>
</feature>
<dbReference type="InterPro" id="IPR041171">
    <property type="entry name" value="SDR_Ig"/>
</dbReference>
<feature type="domain" description="Collagen binding" evidence="9">
    <location>
        <begin position="927"/>
        <end position="1032"/>
    </location>
</feature>
<evidence type="ECO:0000256" key="1">
    <source>
        <dbReference type="ARBA" id="ARBA00004168"/>
    </source>
</evidence>
<comment type="subcellular location">
    <subcellularLocation>
        <location evidence="1">Secreted</location>
        <location evidence="1">Cell wall</location>
        <topology evidence="1">Peptidoglycan-anchor</topology>
    </subcellularLocation>
</comment>
<evidence type="ECO:0000256" key="7">
    <source>
        <dbReference type="SAM" id="MobiDB-lite"/>
    </source>
</evidence>
<dbReference type="EMBL" id="JAVBVO010000002">
    <property type="protein sequence ID" value="MDZ5757658.1"/>
    <property type="molecule type" value="Genomic_DNA"/>
</dbReference>
<dbReference type="SUPFAM" id="SSF49478">
    <property type="entry name" value="Cna protein B-type domain"/>
    <property type="match status" value="6"/>
</dbReference>
<feature type="domain" description="SDR-like Ig" evidence="11">
    <location>
        <begin position="236"/>
        <end position="325"/>
    </location>
</feature>
<feature type="domain" description="SpaA-like prealbumin fold" evidence="10">
    <location>
        <begin position="1080"/>
        <end position="1159"/>
    </location>
</feature>
<evidence type="ECO:0000259" key="11">
    <source>
        <dbReference type="Pfam" id="PF17961"/>
    </source>
</evidence>
<evidence type="ECO:0000256" key="2">
    <source>
        <dbReference type="ARBA" id="ARBA00007257"/>
    </source>
</evidence>
<evidence type="ECO:0000313" key="13">
    <source>
        <dbReference type="Proteomes" id="UP001290462"/>
    </source>
</evidence>
<keyword evidence="4" id="KW-0964">Secreted</keyword>
<keyword evidence="8" id="KW-1133">Transmembrane helix</keyword>
<dbReference type="Pfam" id="PF05737">
    <property type="entry name" value="Collagen_bind"/>
    <property type="match status" value="4"/>
</dbReference>
<keyword evidence="6" id="KW-0572">Peptidoglycan-anchor</keyword>
<reference evidence="12" key="1">
    <citation type="submission" date="2023-08" db="EMBL/GenBank/DDBJ databases">
        <title>Genomic characterization of piscicolin 126 produced by Carnobacterium maltaromaticum CM22 strain isolated from salmon (Salmo salar).</title>
        <authorList>
            <person name="Gonzalez-Gragera E."/>
            <person name="Garcia-Lopez J.D."/>
            <person name="Teso-Perez C."/>
            <person name="Gimenez-Hernandez I."/>
            <person name="Peralta-Sanchez J.M."/>
            <person name="Valdivia E."/>
            <person name="Montalban-Lopez M."/>
            <person name="Martin-Platero A.M."/>
            <person name="Banos A."/>
            <person name="Martinez-Bueno M."/>
        </authorList>
    </citation>
    <scope>NUCLEOTIDE SEQUENCE</scope>
    <source>
        <strain evidence="12">CM22</strain>
    </source>
</reference>
<dbReference type="SUPFAM" id="SSF49401">
    <property type="entry name" value="Bacterial adhesins"/>
    <property type="match status" value="6"/>
</dbReference>
<sequence length="2214" mass="241269">MKINWNIFGLVVLLMQVFSPLVGVAETIKEVNSFELTKITAQSDKNGSASSFIVEIFGEALTQESETKNITVSENFKITNLNGNVTDLAGQEIGSYQVNQNQLNLILNPNLNGPIKLSISGELINPTISEQMITMTNEMKSVTTQVTIATKENPIAPSKPNEPASPQPEAPLIPETPIVPITEATEKFETIAPKREAIDIQTLFPSTSGQTSLITSMTINDENGNPIDVTTIGDFLKFNLDFSLPEDIRTQMQAGDYFEFSLPDQIKISQNQSFPLTNLDGVQYATATIGVDGKVRITFNGKVTEESDIFGNFNFEGELDLNNLTGTGPNHIDTPFVDNQPGIDITVKPDVTSSVDKKGAFDKIPNPNKVTWNVDINKALDEITNASLTEAIPDGLTFETVKIYQVTVDLKGKVIEGSEVLVDPSEYTVDATGNVTFKNKINGAYRLIYETTINDDKKPGAEGGAVKFENKVTFDGDEIAPILATASVTASYKKALEKGKPGYNPDKQTFDWTINYNFTEYKIKESQATVSDTINGNMSLLSDSVSLNKVTFDDKGNVIEGAPLVLGQDYTLDPKVDGKGFDIQFNQDVDYAVAIHYTTKVNDIIDQDTDYSNTVEDGSGNQDSETGHAKQQGLIKNVDYVDNGAKTITWKIDVNKNNYQMENWTMTDQLSPGLTLNQQKFVIQNNTQGGAPLKIGEDYTLNYDQTTNRFTIKFINNYLNTSDTFTVHYQTFYNFEAMNEAGETTFYNNASSDWISTTDNTHKNPSDTAEFLPNDESGNDGFKFGEYNAVSKMITWTLGVNYSRVGLENAKVSDPITGNQKYIPGSLKVFKYQITPDGGYVKGAEVIGSDFEKFGITEPSASNNQTLTIAIPDGPQTNQYLFEYQTSLVGEIIKDSSEYDNTATTTNNGHQDYDVTGTVSIANGGSFADKSGKQDADGFVNWSATVNPSQSTISNVVVKDNPSTNQVIDENSIVVYHTSVAEDGKITKTEAVDPAEYTVSLSTDSITGSQHLQVAFTNTLTTSYILEYRSMVFIESGNSGKVNNDLTVTGLNGEEINGGDSSEVSVNVSNGGGTIVGTKGSLTLRKTNDRNTSLTGASFELWDQTNTQKLREGQVAQDGTLKFGQLPYGTYLLKEIKAPIGYTIPDDLISGRKVTIDKTTSTEGQLLSIVDEESAVTLLKQSATGQNLAGATFRLETLLGSIWIPILANQTFTTDTNGKLIVKGLDEGRYRFIETKAPITPKEYVLNTMPIEFEVTRAENGQIKPLTVGPYLNYLGSAVFEKQDATGNPLENAEFSVKRVRNGSDGVVNETVATGIKSDSAGAVHLAGLSPGIYEVSETAAPTGYLKNTEKLTFTIVSQASNEPVEIDAGNFKNYQGSLTFVKKNQVGNLLAGAVFKVQDSNGTTVQENLTSTSQGVVNVTNLAPGNYELIETAAPTGYILNTEKIPFDIANEAAGEPNPVVLKDVINYRGSVSLTKINSQEAKLPDAEFTLYAAGNDVSLGVFKSNADGKITITDLAPGDYRLVETKAPLQENGESYIRNEYPVNFTIPNEFAGEIGIQELGDYQNFRGKLVLSKEDGAGGGALAGATFELYGLGTSTPIQTLVTDSTGALDYGLLAPGFYRLVEIKAPPGYIINKNPIFFVVTDDESNDTEDNFSFKNYQSSVQFNKTNEAGDVLTDAEFKIVQKTDSTGNEVNLTIVEGLKANDENLYYYEGLEEGTYELIETKAATGYLLNTQPVEFKIEPAFNQPETLVLDDFINYQGSISFTKTDKLGNGLAGAEFSLYNERNEAILDSEGNEIKPISGIDGQVQIDQLAPGNYILKEDKAPIGYLVNQKNLTFTITNEATGKPEVQLLDNYINYQGSIQFKKANNQQQGLNGAEFKLYDAKGNNVKRADGELVSVISGADGKVSLEHLAPGDYILKETKAPVGYLLSQKEIRFTIASEAIEEPDVAVLLDFINYEGTISFVKTNQAGQGLANAEFSLFDEAGKIVVDKAGKDIKAVSGEDGKVIMEHLAPGNYQLKETKAPVGYLINQKSIPFTIVQEAEAEPKVVELADFKNYQGTIQLTKVDVDDPGKSLSGAVFNVTDATGEIVKEQIVTNEKGQLKVDKLAPGTYYFVETKAPTGYQLSTKKYEVTIPNQALEEPQAMAVTIKNQRIKTAMPDGVNGKSDPSQFPKAGEKQSLTMLWLGISALGISFILWYYWLRKNINKNRI</sequence>
<dbReference type="Pfam" id="PF17802">
    <property type="entry name" value="SpaA"/>
    <property type="match status" value="11"/>
</dbReference>
<organism evidence="12 13">
    <name type="scientific">Carnobacterium maltaromaticum</name>
    <name type="common">Carnobacterium piscicola</name>
    <dbReference type="NCBI Taxonomy" id="2751"/>
    <lineage>
        <taxon>Bacteria</taxon>
        <taxon>Bacillati</taxon>
        <taxon>Bacillota</taxon>
        <taxon>Bacilli</taxon>
        <taxon>Lactobacillales</taxon>
        <taxon>Carnobacteriaceae</taxon>
        <taxon>Carnobacterium</taxon>
    </lineage>
</organism>
<dbReference type="GO" id="GO:0005518">
    <property type="term" value="F:collagen binding"/>
    <property type="evidence" value="ECO:0007669"/>
    <property type="project" value="InterPro"/>
</dbReference>
<dbReference type="GO" id="GO:0007155">
    <property type="term" value="P:cell adhesion"/>
    <property type="evidence" value="ECO:0007669"/>
    <property type="project" value="InterPro"/>
</dbReference>
<accession>A0AAW9JPY9</accession>
<evidence type="ECO:0000256" key="4">
    <source>
        <dbReference type="ARBA" id="ARBA00022525"/>
    </source>
</evidence>
<feature type="domain" description="Collagen binding" evidence="9">
    <location>
        <begin position="780"/>
        <end position="908"/>
    </location>
</feature>
<keyword evidence="8" id="KW-0812">Transmembrane</keyword>